<feature type="region of interest" description="Disordered" evidence="1">
    <location>
        <begin position="1"/>
        <end position="23"/>
    </location>
</feature>
<organism evidence="2 3">
    <name type="scientific">Tardiphaga robiniae</name>
    <dbReference type="NCBI Taxonomy" id="943830"/>
    <lineage>
        <taxon>Bacteria</taxon>
        <taxon>Pseudomonadati</taxon>
        <taxon>Pseudomonadota</taxon>
        <taxon>Alphaproteobacteria</taxon>
        <taxon>Hyphomicrobiales</taxon>
        <taxon>Nitrobacteraceae</taxon>
        <taxon>Tardiphaga</taxon>
    </lineage>
</organism>
<evidence type="ECO:0000313" key="2">
    <source>
        <dbReference type="EMBL" id="QND72980.1"/>
    </source>
</evidence>
<dbReference type="Proteomes" id="UP000515291">
    <property type="component" value="Chromosome"/>
</dbReference>
<dbReference type="RefSeq" id="WP_093756916.1">
    <property type="nucleotide sequence ID" value="NZ_CP050292.1"/>
</dbReference>
<protein>
    <submittedName>
        <fullName evidence="2">Uncharacterized protein</fullName>
    </submittedName>
</protein>
<reference evidence="3" key="1">
    <citation type="journal article" date="2020" name="Mol. Plant Microbe">
        <title>Rhizobial microsymbionts of the narrowly endemic Oxytropis species growing in Kamchatka are characterized by significant genetic diversity and possess a set of genes that are associated with T3SS and T6SS secretion systems and can affect the development of symbiosis.</title>
        <authorList>
            <person name="Safronova V."/>
            <person name="Guro P."/>
            <person name="Sazanova A."/>
            <person name="Kuznetsova I."/>
            <person name="Belimov A."/>
            <person name="Yakubov V."/>
            <person name="Chirak E."/>
            <person name="Afonin A."/>
            <person name="Gogolev Y."/>
            <person name="Andronov E."/>
            <person name="Tikhonovich I."/>
        </authorList>
    </citation>
    <scope>NUCLEOTIDE SEQUENCE [LARGE SCALE GENOMIC DNA]</scope>
    <source>
        <strain evidence="3">581</strain>
    </source>
</reference>
<gene>
    <name evidence="2" type="ORF">HB776_18555</name>
</gene>
<name>A0A7G6U1U8_9BRAD</name>
<evidence type="ECO:0000256" key="1">
    <source>
        <dbReference type="SAM" id="MobiDB-lite"/>
    </source>
</evidence>
<accession>A0A7G6U1U8</accession>
<dbReference type="EMBL" id="CP050292">
    <property type="protein sequence ID" value="QND72980.1"/>
    <property type="molecule type" value="Genomic_DNA"/>
</dbReference>
<evidence type="ECO:0000313" key="3">
    <source>
        <dbReference type="Proteomes" id="UP000515291"/>
    </source>
</evidence>
<dbReference type="AlphaFoldDB" id="A0A7G6U1U8"/>
<sequence length="79" mass="8762">MSELEFSAVNDLQHTPQHARCNEQSEYDAAVEVAAKAIRKTWDTMGDMPSPLYEDEARQLGRAALDAIIASQPVIRTTT</sequence>
<proteinExistence type="predicted"/>
<dbReference type="KEGG" id="trb:HB776_18555"/>